<organism evidence="2 3">
    <name type="scientific">Kalanchoe fedtschenkoi</name>
    <name type="common">Lavender scallops</name>
    <name type="synonym">South American air plant</name>
    <dbReference type="NCBI Taxonomy" id="63787"/>
    <lineage>
        <taxon>Eukaryota</taxon>
        <taxon>Viridiplantae</taxon>
        <taxon>Streptophyta</taxon>
        <taxon>Embryophyta</taxon>
        <taxon>Tracheophyta</taxon>
        <taxon>Spermatophyta</taxon>
        <taxon>Magnoliopsida</taxon>
        <taxon>eudicotyledons</taxon>
        <taxon>Gunneridae</taxon>
        <taxon>Pentapetalae</taxon>
        <taxon>Saxifragales</taxon>
        <taxon>Crassulaceae</taxon>
        <taxon>Kalanchoe</taxon>
    </lineage>
</organism>
<protein>
    <submittedName>
        <fullName evidence="2">Uncharacterized protein</fullName>
    </submittedName>
</protein>
<accession>A0A7N0T6G8</accession>
<dbReference type="AlphaFoldDB" id="A0A7N0T6G8"/>
<sequence length="130" mass="14526">MVLDITRAPHQAKWCHVADRKANLAANATSNKESAGSKRSVKDEKPPVKSSTQDEKQKECKGVENLYHNSSSYCADQQTSSGGTAKDEPAQNAESEGWEGCQPPDQYTGSNQRNHEKRWNGFERLTRFEL</sequence>
<feature type="compositionally biased region" description="Basic and acidic residues" evidence="1">
    <location>
        <begin position="40"/>
        <end position="62"/>
    </location>
</feature>
<dbReference type="EnsemblPlants" id="Kaladp0024s0359.1.v1.1">
    <property type="protein sequence ID" value="Kaladp0024s0359.1.v1.1.CDS.1"/>
    <property type="gene ID" value="Kaladp0024s0359.v1.1"/>
</dbReference>
<feature type="region of interest" description="Disordered" evidence="1">
    <location>
        <begin position="26"/>
        <end position="130"/>
    </location>
</feature>
<evidence type="ECO:0000313" key="2">
    <source>
        <dbReference type="EnsemblPlants" id="Kaladp0024s0359.1.v1.1.CDS.1"/>
    </source>
</evidence>
<name>A0A7N0T6G8_KALFE</name>
<dbReference type="Proteomes" id="UP000594263">
    <property type="component" value="Unplaced"/>
</dbReference>
<evidence type="ECO:0000256" key="1">
    <source>
        <dbReference type="SAM" id="MobiDB-lite"/>
    </source>
</evidence>
<feature type="compositionally biased region" description="Basic and acidic residues" evidence="1">
    <location>
        <begin position="113"/>
        <end position="130"/>
    </location>
</feature>
<reference evidence="2" key="1">
    <citation type="submission" date="2021-01" db="UniProtKB">
        <authorList>
            <consortium name="EnsemblPlants"/>
        </authorList>
    </citation>
    <scope>IDENTIFICATION</scope>
</reference>
<feature type="compositionally biased region" description="Polar residues" evidence="1">
    <location>
        <begin position="67"/>
        <end position="83"/>
    </location>
</feature>
<evidence type="ECO:0000313" key="3">
    <source>
        <dbReference type="Proteomes" id="UP000594263"/>
    </source>
</evidence>
<proteinExistence type="predicted"/>
<keyword evidence="3" id="KW-1185">Reference proteome</keyword>
<dbReference type="Gramene" id="Kaladp0024s0359.1.v1.1">
    <property type="protein sequence ID" value="Kaladp0024s0359.1.v1.1.CDS.1"/>
    <property type="gene ID" value="Kaladp0024s0359.v1.1"/>
</dbReference>